<dbReference type="InterPro" id="IPR011990">
    <property type="entry name" value="TPR-like_helical_dom_sf"/>
</dbReference>
<evidence type="ECO:0000256" key="2">
    <source>
        <dbReference type="SAM" id="SignalP"/>
    </source>
</evidence>
<gene>
    <name evidence="4" type="ORF">D6858_09600</name>
</gene>
<evidence type="ECO:0000256" key="1">
    <source>
        <dbReference type="PROSITE-ProRule" id="PRU00339"/>
    </source>
</evidence>
<evidence type="ECO:0000313" key="5">
    <source>
        <dbReference type="Proteomes" id="UP000284322"/>
    </source>
</evidence>
<dbReference type="SUPFAM" id="SSF48452">
    <property type="entry name" value="TPR-like"/>
    <property type="match status" value="1"/>
</dbReference>
<keyword evidence="2" id="KW-0732">Signal</keyword>
<feature type="repeat" description="TPR" evidence="1">
    <location>
        <begin position="69"/>
        <end position="102"/>
    </location>
</feature>
<comment type="caution">
    <text evidence="4">The sequence shown here is derived from an EMBL/GenBank/DDBJ whole genome shotgun (WGS) entry which is preliminary data.</text>
</comment>
<dbReference type="PROSITE" id="PS51257">
    <property type="entry name" value="PROKAR_LIPOPROTEIN"/>
    <property type="match status" value="1"/>
</dbReference>
<dbReference type="InterPro" id="IPR036680">
    <property type="entry name" value="SPOR-like_sf"/>
</dbReference>
<feature type="chain" id="PRO_5018994366" evidence="2">
    <location>
        <begin position="26"/>
        <end position="484"/>
    </location>
</feature>
<dbReference type="Gene3D" id="3.30.70.1070">
    <property type="entry name" value="Sporulation related repeat"/>
    <property type="match status" value="1"/>
</dbReference>
<feature type="domain" description="SPOR" evidence="3">
    <location>
        <begin position="388"/>
        <end position="463"/>
    </location>
</feature>
<feature type="signal peptide" evidence="2">
    <location>
        <begin position="1"/>
        <end position="25"/>
    </location>
</feature>
<sequence>MIRINRTSRTMALVAGTALASMALAGCTTKAAPRADLSASQAELALKKGKADKAIEHAEAAVLADGRNPAYRATLGSAYLEAGRFASAMTSFDDAMKLGDTSPRTALSYALAASAAGQQQSARAVLIDWRDSIPATDLGLAMALAGDPNQGVQILANAIRSGDNTPKTRQNLAYAYALAGNWQAARLMAGQDVPGDQLNARMTKWAQMARPEDANTRVATLLGTKADAADPGQPIQLALGNHPNAEQLAAEATAYAAPEPQMAPAPVLAHNGGELPALNRTAATPRAAPAASVAQASAPAAPVAQASAAAAQPAPALAVAEPQPTRPRTFETAFSTPTPTGASAPQMMESAIAFASRPVVQRAPARYGAVAPKSEAERIASRTAKLGNGNHLIQLGSFLSKQGARRAWGVYAKRYPELANYDMVITEAKIRGKHYYRVSAGGFASAGANSMCSTMKARGQGCFKWAQGKPLPGAVNNGIRMASR</sequence>
<dbReference type="GO" id="GO:0042834">
    <property type="term" value="F:peptidoglycan binding"/>
    <property type="evidence" value="ECO:0007669"/>
    <property type="project" value="InterPro"/>
</dbReference>
<dbReference type="RefSeq" id="WP_120109401.1">
    <property type="nucleotide sequence ID" value="NZ_RAHJ01000018.1"/>
</dbReference>
<keyword evidence="5" id="KW-1185">Reference proteome</keyword>
<dbReference type="Gene3D" id="1.25.40.10">
    <property type="entry name" value="Tetratricopeptide repeat domain"/>
    <property type="match status" value="1"/>
</dbReference>
<dbReference type="PROSITE" id="PS50005">
    <property type="entry name" value="TPR"/>
    <property type="match status" value="1"/>
</dbReference>
<dbReference type="InterPro" id="IPR019734">
    <property type="entry name" value="TPR_rpt"/>
</dbReference>
<evidence type="ECO:0000313" key="4">
    <source>
        <dbReference type="EMBL" id="RJX68155.1"/>
    </source>
</evidence>
<dbReference type="Proteomes" id="UP000284322">
    <property type="component" value="Unassembled WGS sequence"/>
</dbReference>
<dbReference type="InterPro" id="IPR007730">
    <property type="entry name" value="SPOR-like_dom"/>
</dbReference>
<name>A0A419R334_9SPHN</name>
<organism evidence="4 5">
    <name type="scientific">Tsuneonella suprasediminis</name>
    <dbReference type="NCBI Taxonomy" id="2306996"/>
    <lineage>
        <taxon>Bacteria</taxon>
        <taxon>Pseudomonadati</taxon>
        <taxon>Pseudomonadota</taxon>
        <taxon>Alphaproteobacteria</taxon>
        <taxon>Sphingomonadales</taxon>
        <taxon>Erythrobacteraceae</taxon>
        <taxon>Tsuneonella</taxon>
    </lineage>
</organism>
<protein>
    <submittedName>
        <fullName evidence="4">SPOR domain-containing protein</fullName>
    </submittedName>
</protein>
<evidence type="ECO:0000259" key="3">
    <source>
        <dbReference type="Pfam" id="PF05036"/>
    </source>
</evidence>
<proteinExistence type="predicted"/>
<dbReference type="AlphaFoldDB" id="A0A419R334"/>
<dbReference type="Pfam" id="PF05036">
    <property type="entry name" value="SPOR"/>
    <property type="match status" value="1"/>
</dbReference>
<dbReference type="EMBL" id="RAHJ01000018">
    <property type="protein sequence ID" value="RJX68155.1"/>
    <property type="molecule type" value="Genomic_DNA"/>
</dbReference>
<dbReference type="OrthoDB" id="7388953at2"/>
<accession>A0A419R334</accession>
<reference evidence="4 5" key="1">
    <citation type="submission" date="2018-09" db="EMBL/GenBank/DDBJ databases">
        <title>Altererythrobacter sp.Ery1 and Ery12, the genome sequencing of novel strains in genus Alterythrobacter.</title>
        <authorList>
            <person name="Cheng H."/>
            <person name="Wu Y.-H."/>
            <person name="Fang C."/>
            <person name="Xu X.-W."/>
        </authorList>
    </citation>
    <scope>NUCLEOTIDE SEQUENCE [LARGE SCALE GENOMIC DNA]</scope>
    <source>
        <strain evidence="4 5">Ery12</strain>
    </source>
</reference>
<keyword evidence="1" id="KW-0802">TPR repeat</keyword>